<comment type="caution">
    <text evidence="3">The sequence shown here is derived from an EMBL/GenBank/DDBJ whole genome shotgun (WGS) entry which is preliminary data.</text>
</comment>
<accession>A0ABS6DZP9</accession>
<reference evidence="3 4" key="1">
    <citation type="submission" date="2021-06" db="EMBL/GenBank/DDBJ databases">
        <authorList>
            <person name="Sun Q."/>
            <person name="Li D."/>
        </authorList>
    </citation>
    <scope>NUCLEOTIDE SEQUENCE [LARGE SCALE GENOMIC DNA]</scope>
    <source>
        <strain evidence="3 4">N19</strain>
    </source>
</reference>
<comment type="similarity">
    <text evidence="1 2">Belongs to the UPF0178 family.</text>
</comment>
<dbReference type="EMBL" id="JAHLOQ010000027">
    <property type="protein sequence ID" value="MBU5336722.1"/>
    <property type="molecule type" value="Genomic_DNA"/>
</dbReference>
<gene>
    <name evidence="3" type="ORF">KQI20_09755</name>
</gene>
<dbReference type="HAMAP" id="MF_00489">
    <property type="entry name" value="UPF0178"/>
    <property type="match status" value="1"/>
</dbReference>
<dbReference type="NCBIfam" id="NF001095">
    <property type="entry name" value="PRK00124.1"/>
    <property type="match status" value="1"/>
</dbReference>
<dbReference type="PANTHER" id="PTHR35146:SF1">
    <property type="entry name" value="UPF0178 PROTEIN YAII"/>
    <property type="match status" value="1"/>
</dbReference>
<evidence type="ECO:0000313" key="4">
    <source>
        <dbReference type="Proteomes" id="UP001196301"/>
    </source>
</evidence>
<proteinExistence type="inferred from homology"/>
<name>A0ABS6DZP9_9FIRM</name>
<evidence type="ECO:0000256" key="2">
    <source>
        <dbReference type="HAMAP-Rule" id="MF_00489"/>
    </source>
</evidence>
<keyword evidence="4" id="KW-1185">Reference proteome</keyword>
<sequence length="145" mass="16383">MRILIDADGCPVVKDSIEIAEKFNIESIIFCDTAHNFNQKNVEVVIVSKGVDAVDFAILNNIQKGDIVITQDYGLASLVLSKKSYAINQSGMVYTDENIDELLYSRYISKKMRNSGVRLKGPKKRDKSQNIIFKENLEKLILKII</sequence>
<dbReference type="RefSeq" id="WP_216570354.1">
    <property type="nucleotide sequence ID" value="NZ_JAHLOQ010000027.1"/>
</dbReference>
<dbReference type="InterPro" id="IPR003791">
    <property type="entry name" value="UPF0178"/>
</dbReference>
<protein>
    <recommendedName>
        <fullName evidence="2">UPF0178 protein KQI20_09755</fullName>
    </recommendedName>
</protein>
<dbReference type="Proteomes" id="UP001196301">
    <property type="component" value="Unassembled WGS sequence"/>
</dbReference>
<evidence type="ECO:0000313" key="3">
    <source>
        <dbReference type="EMBL" id="MBU5336722.1"/>
    </source>
</evidence>
<evidence type="ECO:0000256" key="1">
    <source>
        <dbReference type="ARBA" id="ARBA00008522"/>
    </source>
</evidence>
<organism evidence="3 4">
    <name type="scientific">Intestinibacter bartlettii</name>
    <dbReference type="NCBI Taxonomy" id="261299"/>
    <lineage>
        <taxon>Bacteria</taxon>
        <taxon>Bacillati</taxon>
        <taxon>Bacillota</taxon>
        <taxon>Clostridia</taxon>
        <taxon>Peptostreptococcales</taxon>
        <taxon>Peptostreptococcaceae</taxon>
        <taxon>Intestinibacter</taxon>
    </lineage>
</organism>
<dbReference type="Pfam" id="PF02639">
    <property type="entry name" value="DUF188"/>
    <property type="match status" value="1"/>
</dbReference>
<dbReference type="PANTHER" id="PTHR35146">
    <property type="entry name" value="UPF0178 PROTEIN YAII"/>
    <property type="match status" value="1"/>
</dbReference>